<evidence type="ECO:0000313" key="4">
    <source>
        <dbReference type="Proteomes" id="UP000005237"/>
    </source>
</evidence>
<protein>
    <submittedName>
        <fullName evidence="3">Uncharacterized protein</fullName>
    </submittedName>
</protein>
<keyword evidence="4" id="KW-1185">Reference proteome</keyword>
<accession>A0A8R1HQS4</accession>
<keyword evidence="2" id="KW-0472">Membrane</keyword>
<sequence length="288" mass="33296">MSSDSEFELINTNGEVVEKKKKKLAKKGSKSNIVAQTEKEITANNEQRRNTVVGKENASKICEKENNPSRHNKSKTTRIKKERKNTRYSEVGFCVFAIGVVFAVALFALSNLNIHDHTQKVPESANDDEALKLNRNFGAHFENTHDLKHDTSLDEIPVEQAILGTWYPKDDLSAHIMDYWNRFPDLNYYGVLAFAPGAVQFWQEGPFLWYRTEDSRIDNRVLICFRGVEKCFVDVHRHYKQNTIVQQIIKDRDVIQKTEYFIKNCALHIKWTIGAATATREYLRTPKK</sequence>
<evidence type="ECO:0000256" key="2">
    <source>
        <dbReference type="SAM" id="Phobius"/>
    </source>
</evidence>
<keyword evidence="2" id="KW-1133">Transmembrane helix</keyword>
<dbReference type="AlphaFoldDB" id="A0A8R1HQS4"/>
<evidence type="ECO:0000256" key="1">
    <source>
        <dbReference type="SAM" id="MobiDB-lite"/>
    </source>
</evidence>
<feature type="compositionally biased region" description="Basic residues" evidence="1">
    <location>
        <begin position="70"/>
        <end position="82"/>
    </location>
</feature>
<reference evidence="4" key="1">
    <citation type="submission" date="2010-08" db="EMBL/GenBank/DDBJ databases">
        <authorList>
            <consortium name="Caenorhabditis japonica Sequencing Consortium"/>
            <person name="Wilson R.K."/>
        </authorList>
    </citation>
    <scope>NUCLEOTIDE SEQUENCE [LARGE SCALE GENOMIC DNA]</scope>
    <source>
        <strain evidence="4">DF5081</strain>
    </source>
</reference>
<name>A0A8R1HQS4_CAEJA</name>
<organism evidence="3 4">
    <name type="scientific">Caenorhabditis japonica</name>
    <dbReference type="NCBI Taxonomy" id="281687"/>
    <lineage>
        <taxon>Eukaryota</taxon>
        <taxon>Metazoa</taxon>
        <taxon>Ecdysozoa</taxon>
        <taxon>Nematoda</taxon>
        <taxon>Chromadorea</taxon>
        <taxon>Rhabditida</taxon>
        <taxon>Rhabditina</taxon>
        <taxon>Rhabditomorpha</taxon>
        <taxon>Rhabditoidea</taxon>
        <taxon>Rhabditidae</taxon>
        <taxon>Peloderinae</taxon>
        <taxon>Caenorhabditis</taxon>
    </lineage>
</organism>
<keyword evidence="2" id="KW-0812">Transmembrane</keyword>
<dbReference type="Proteomes" id="UP000005237">
    <property type="component" value="Unassembled WGS sequence"/>
</dbReference>
<feature type="compositionally biased region" description="Basic and acidic residues" evidence="1">
    <location>
        <begin position="57"/>
        <end position="68"/>
    </location>
</feature>
<evidence type="ECO:0000313" key="3">
    <source>
        <dbReference type="EnsemblMetazoa" id="CJA08373.1"/>
    </source>
</evidence>
<dbReference type="EnsemblMetazoa" id="CJA08373.1">
    <property type="protein sequence ID" value="CJA08373.1"/>
    <property type="gene ID" value="WBGene00127576"/>
</dbReference>
<reference evidence="3" key="2">
    <citation type="submission" date="2022-06" db="UniProtKB">
        <authorList>
            <consortium name="EnsemblMetazoa"/>
        </authorList>
    </citation>
    <scope>IDENTIFICATION</scope>
    <source>
        <strain evidence="3">DF5081</strain>
    </source>
</reference>
<feature type="transmembrane region" description="Helical" evidence="2">
    <location>
        <begin position="88"/>
        <end position="109"/>
    </location>
</feature>
<feature type="compositionally biased region" description="Basic and acidic residues" evidence="1">
    <location>
        <begin position="37"/>
        <end position="49"/>
    </location>
</feature>
<proteinExistence type="predicted"/>
<feature type="region of interest" description="Disordered" evidence="1">
    <location>
        <begin position="21"/>
        <end position="82"/>
    </location>
</feature>